<name>E6QCD4_9ZZZZ</name>
<gene>
    <name evidence="1" type="ORF">CARN5_1642</name>
</gene>
<protein>
    <recommendedName>
        <fullName evidence="2">Porin</fullName>
    </recommendedName>
</protein>
<evidence type="ECO:0008006" key="2">
    <source>
        <dbReference type="Google" id="ProtNLM"/>
    </source>
</evidence>
<accession>E6QCD4</accession>
<dbReference type="AlphaFoldDB" id="E6QCD4"/>
<evidence type="ECO:0000313" key="1">
    <source>
        <dbReference type="EMBL" id="CBI04860.1"/>
    </source>
</evidence>
<sequence>MIPAIALGINGHFVNKTIPHALGANANGVSFYGTATGIYPLAGSNLLLSGDIDITKANYMGLLGFGGPGHRGYTVQGGVSAGYFVAKNVVVGAEWRSFPGGNLSETQAALRTKTGNSGINLGQSDWYDGFIAYMPNPHLSVVAALVSLGNIVNIPGRGGSNNANQNGFYLNVNGSF</sequence>
<dbReference type="EMBL" id="CABP01000087">
    <property type="protein sequence ID" value="CBI04860.1"/>
    <property type="molecule type" value="Genomic_DNA"/>
</dbReference>
<comment type="caution">
    <text evidence="1">The sequence shown here is derived from an EMBL/GenBank/DDBJ whole genome shotgun (WGS) entry which is preliminary data.</text>
</comment>
<reference evidence="1" key="1">
    <citation type="submission" date="2009-10" db="EMBL/GenBank/DDBJ databases">
        <title>Diversity of trophic interactions inside an arsenic-rich microbial ecosystem.</title>
        <authorList>
            <person name="Bertin P.N."/>
            <person name="Heinrich-Salmeron A."/>
            <person name="Pelletier E."/>
            <person name="Goulhen-Chollet F."/>
            <person name="Arsene-Ploetze F."/>
            <person name="Gallien S."/>
            <person name="Calteau A."/>
            <person name="Vallenet D."/>
            <person name="Casiot C."/>
            <person name="Chane-Woon-Ming B."/>
            <person name="Giloteaux L."/>
            <person name="Barakat M."/>
            <person name="Bonnefoy V."/>
            <person name="Bruneel O."/>
            <person name="Chandler M."/>
            <person name="Cleiss J."/>
            <person name="Duran R."/>
            <person name="Elbaz-Poulichet F."/>
            <person name="Fonknechten N."/>
            <person name="Lauga B."/>
            <person name="Mornico D."/>
            <person name="Ortet P."/>
            <person name="Schaeffer C."/>
            <person name="Siguier P."/>
            <person name="Alexander Thil Smith A."/>
            <person name="Van Dorsselaer A."/>
            <person name="Weissenbach J."/>
            <person name="Medigue C."/>
            <person name="Le Paslier D."/>
        </authorList>
    </citation>
    <scope>NUCLEOTIDE SEQUENCE</scope>
</reference>
<organism evidence="1">
    <name type="scientific">mine drainage metagenome</name>
    <dbReference type="NCBI Taxonomy" id="410659"/>
    <lineage>
        <taxon>unclassified sequences</taxon>
        <taxon>metagenomes</taxon>
        <taxon>ecological metagenomes</taxon>
    </lineage>
</organism>
<dbReference type="Pfam" id="PF11231">
    <property type="entry name" value="DUF3034"/>
    <property type="match status" value="1"/>
</dbReference>
<proteinExistence type="predicted"/>
<dbReference type="InterPro" id="IPR021393">
    <property type="entry name" value="DUF3034"/>
</dbReference>